<evidence type="ECO:0000313" key="2">
    <source>
        <dbReference type="EMBL" id="EON67282.1"/>
    </source>
</evidence>
<dbReference type="AlphaFoldDB" id="R7YZE6"/>
<feature type="region of interest" description="Disordered" evidence="1">
    <location>
        <begin position="37"/>
        <end position="74"/>
    </location>
</feature>
<evidence type="ECO:0000256" key="1">
    <source>
        <dbReference type="SAM" id="MobiDB-lite"/>
    </source>
</evidence>
<dbReference type="HOGENOM" id="CLU_1885645_0_0_1"/>
<dbReference type="GeneID" id="19903846"/>
<dbReference type="OrthoDB" id="10301929at2759"/>
<proteinExistence type="predicted"/>
<dbReference type="EMBL" id="JH767586">
    <property type="protein sequence ID" value="EON67282.1"/>
    <property type="molecule type" value="Genomic_DNA"/>
</dbReference>
<reference evidence="3" key="1">
    <citation type="submission" date="2012-06" db="EMBL/GenBank/DDBJ databases">
        <title>The genome sequence of Coniosporium apollinis CBS 100218.</title>
        <authorList>
            <consortium name="The Broad Institute Genome Sequencing Platform"/>
            <person name="Cuomo C."/>
            <person name="Gorbushina A."/>
            <person name="Noack S."/>
            <person name="Walker B."/>
            <person name="Young S.K."/>
            <person name="Zeng Q."/>
            <person name="Gargeya S."/>
            <person name="Fitzgerald M."/>
            <person name="Haas B."/>
            <person name="Abouelleil A."/>
            <person name="Alvarado L."/>
            <person name="Arachchi H.M."/>
            <person name="Berlin A.M."/>
            <person name="Chapman S.B."/>
            <person name="Goldberg J."/>
            <person name="Griggs A."/>
            <person name="Gujja S."/>
            <person name="Hansen M."/>
            <person name="Howarth C."/>
            <person name="Imamovic A."/>
            <person name="Larimer J."/>
            <person name="McCowan C."/>
            <person name="Montmayeur A."/>
            <person name="Murphy C."/>
            <person name="Neiman D."/>
            <person name="Pearson M."/>
            <person name="Priest M."/>
            <person name="Roberts A."/>
            <person name="Saif S."/>
            <person name="Shea T."/>
            <person name="Sisk P."/>
            <person name="Sykes S."/>
            <person name="Wortman J."/>
            <person name="Nusbaum C."/>
            <person name="Birren B."/>
        </authorList>
    </citation>
    <scope>NUCLEOTIDE SEQUENCE [LARGE SCALE GENOMIC DNA]</scope>
    <source>
        <strain evidence="3">CBS 100218</strain>
    </source>
</reference>
<accession>R7YZE6</accession>
<dbReference type="Proteomes" id="UP000016924">
    <property type="component" value="Unassembled WGS sequence"/>
</dbReference>
<keyword evidence="3" id="KW-1185">Reference proteome</keyword>
<protein>
    <submittedName>
        <fullName evidence="2">Uncharacterized protein</fullName>
    </submittedName>
</protein>
<feature type="compositionally biased region" description="Polar residues" evidence="1">
    <location>
        <begin position="44"/>
        <end position="64"/>
    </location>
</feature>
<organism evidence="2 3">
    <name type="scientific">Coniosporium apollinis (strain CBS 100218)</name>
    <name type="common">Rock-inhabiting black yeast</name>
    <dbReference type="NCBI Taxonomy" id="1168221"/>
    <lineage>
        <taxon>Eukaryota</taxon>
        <taxon>Fungi</taxon>
        <taxon>Dikarya</taxon>
        <taxon>Ascomycota</taxon>
        <taxon>Pezizomycotina</taxon>
        <taxon>Dothideomycetes</taxon>
        <taxon>Dothideomycetes incertae sedis</taxon>
        <taxon>Coniosporium</taxon>
    </lineage>
</organism>
<dbReference type="RefSeq" id="XP_007782599.1">
    <property type="nucleotide sequence ID" value="XM_007784409.1"/>
</dbReference>
<gene>
    <name evidence="2" type="ORF">W97_06535</name>
</gene>
<sequence>MCLILIPHYTACNHIVPSESIDLKQCSHLINQLHRINDPRDPYNQPSSFYNPNPNTSVTNNQPPSAADPYDPSVSNPYIPFTPRRHCYVGRRQPQRVRGWCPRCVALHRRRESRRWAVGVAEREGWRFNGLGGYA</sequence>
<name>R7YZE6_CONA1</name>
<evidence type="ECO:0000313" key="3">
    <source>
        <dbReference type="Proteomes" id="UP000016924"/>
    </source>
</evidence>